<sequence length="506" mass="57833">MFISLVLCNPVFGDFTAKINFRLPYANNTQFFTFVNDAENKRQYFEYYNQSGAVIDTHLTHDEKTVYYTRTEIDKLTCQIVKEEATMVVPDLTNFTKMDDTIIDGVLVHHYRFKSIYMPEDDVSGSAYLAAQTYQQDFYMKNEIPFRWEIWGRSNFDSHQDYYILDYITFETKIDASVFAPTDLCKKATHSLKHVQHPASIISLHQQQSAPSSENFKQTVQRLLNLKPKSYRVSPNKFSEYSATDLHFLKKRILRNEPTLPTKPLTIDQDFVSQKHFDWRIRGGIAFVKDQVACGSCWTFGATGVLEARINIQRLKENKNAELLSFSEQSVVDCFWDYDRSYENSNGCEGGSSDYGLKWFTTLQGFALQVDYPYLGQNDFCKKDLFTYKEYEATGAYRVPANDVDQLKMALKDGPVAVAVTVSDGFVFYSGGILDDASCSSEYDKLGHAVVLVGWGTDAEVGEYWIIRNSWSNVWGMDGYINIKIAGNICGVMTDASYAEIIKTVK</sequence>
<dbReference type="InterPro" id="IPR038765">
    <property type="entry name" value="Papain-like_cys_pep_sf"/>
</dbReference>
<gene>
    <name evidence="4" type="ORF">HINF_LOCUS50637</name>
    <name evidence="5" type="ORF">HINF_LOCUS68128</name>
</gene>
<organism evidence="4">
    <name type="scientific">Hexamita inflata</name>
    <dbReference type="NCBI Taxonomy" id="28002"/>
    <lineage>
        <taxon>Eukaryota</taxon>
        <taxon>Metamonada</taxon>
        <taxon>Diplomonadida</taxon>
        <taxon>Hexamitidae</taxon>
        <taxon>Hexamitinae</taxon>
        <taxon>Hexamita</taxon>
    </lineage>
</organism>
<dbReference type="GO" id="GO:0006508">
    <property type="term" value="P:proteolysis"/>
    <property type="evidence" value="ECO:0007669"/>
    <property type="project" value="InterPro"/>
</dbReference>
<dbReference type="PROSITE" id="PS00640">
    <property type="entry name" value="THIOL_PROTEASE_ASN"/>
    <property type="match status" value="1"/>
</dbReference>
<dbReference type="CDD" id="cd02248">
    <property type="entry name" value="Peptidase_C1A"/>
    <property type="match status" value="1"/>
</dbReference>
<evidence type="ECO:0000313" key="5">
    <source>
        <dbReference type="EMBL" id="CAL6095808.1"/>
    </source>
</evidence>
<dbReference type="GO" id="GO:0008234">
    <property type="term" value="F:cysteine-type peptidase activity"/>
    <property type="evidence" value="ECO:0007669"/>
    <property type="project" value="InterPro"/>
</dbReference>
<dbReference type="SUPFAM" id="SSF54001">
    <property type="entry name" value="Cysteine proteinases"/>
    <property type="match status" value="1"/>
</dbReference>
<dbReference type="InterPro" id="IPR025661">
    <property type="entry name" value="Pept_asp_AS"/>
</dbReference>
<comment type="similarity">
    <text evidence="1">Belongs to the peptidase C1 family.</text>
</comment>
<evidence type="ECO:0000259" key="3">
    <source>
        <dbReference type="SMART" id="SM00645"/>
    </source>
</evidence>
<dbReference type="SMART" id="SM00645">
    <property type="entry name" value="Pept_C1"/>
    <property type="match status" value="1"/>
</dbReference>
<protein>
    <submittedName>
        <fullName evidence="4">Cathepsin L</fullName>
    </submittedName>
    <submittedName>
        <fullName evidence="5">Cathepsin_L</fullName>
    </submittedName>
</protein>
<dbReference type="Gene3D" id="3.90.70.10">
    <property type="entry name" value="Cysteine proteinases"/>
    <property type="match status" value="1"/>
</dbReference>
<keyword evidence="6" id="KW-1185">Reference proteome</keyword>
<dbReference type="PANTHER" id="PTHR12411">
    <property type="entry name" value="CYSTEINE PROTEASE FAMILY C1-RELATED"/>
    <property type="match status" value="1"/>
</dbReference>
<dbReference type="PRINTS" id="PR00705">
    <property type="entry name" value="PAPAIN"/>
</dbReference>
<name>A0AA86QTT4_9EUKA</name>
<dbReference type="InterPro" id="IPR025660">
    <property type="entry name" value="Pept_his_AS"/>
</dbReference>
<dbReference type="InterPro" id="IPR000668">
    <property type="entry name" value="Peptidase_C1A_C"/>
</dbReference>
<evidence type="ECO:0000313" key="4">
    <source>
        <dbReference type="EMBL" id="CAI9962992.1"/>
    </source>
</evidence>
<dbReference type="EMBL" id="CAXDID020000479">
    <property type="protein sequence ID" value="CAL6095808.1"/>
    <property type="molecule type" value="Genomic_DNA"/>
</dbReference>
<accession>A0AA86QTT4</accession>
<dbReference type="InterPro" id="IPR039417">
    <property type="entry name" value="Peptidase_C1A_papain-like"/>
</dbReference>
<evidence type="ECO:0000313" key="6">
    <source>
        <dbReference type="Proteomes" id="UP001642409"/>
    </source>
</evidence>
<feature type="domain" description="Peptidase C1A papain C-terminal" evidence="3">
    <location>
        <begin position="273"/>
        <end position="500"/>
    </location>
</feature>
<dbReference type="Pfam" id="PF00112">
    <property type="entry name" value="Peptidase_C1"/>
    <property type="match status" value="1"/>
</dbReference>
<evidence type="ECO:0000256" key="1">
    <source>
        <dbReference type="ARBA" id="ARBA00008455"/>
    </source>
</evidence>
<reference evidence="5 6" key="2">
    <citation type="submission" date="2024-07" db="EMBL/GenBank/DDBJ databases">
        <authorList>
            <person name="Akdeniz Z."/>
        </authorList>
    </citation>
    <scope>NUCLEOTIDE SEQUENCE [LARGE SCALE GENOMIC DNA]</scope>
</reference>
<keyword evidence="2" id="KW-1015">Disulfide bond</keyword>
<dbReference type="PROSITE" id="PS00639">
    <property type="entry name" value="THIOL_PROTEASE_HIS"/>
    <property type="match status" value="1"/>
</dbReference>
<dbReference type="InterPro" id="IPR013128">
    <property type="entry name" value="Peptidase_C1A"/>
</dbReference>
<dbReference type="Proteomes" id="UP001642409">
    <property type="component" value="Unassembled WGS sequence"/>
</dbReference>
<proteinExistence type="inferred from homology"/>
<dbReference type="AlphaFoldDB" id="A0AA86QTT4"/>
<dbReference type="EMBL" id="CATOUU010000963">
    <property type="protein sequence ID" value="CAI9962992.1"/>
    <property type="molecule type" value="Genomic_DNA"/>
</dbReference>
<evidence type="ECO:0000256" key="2">
    <source>
        <dbReference type="ARBA" id="ARBA00023157"/>
    </source>
</evidence>
<comment type="caution">
    <text evidence="4">The sequence shown here is derived from an EMBL/GenBank/DDBJ whole genome shotgun (WGS) entry which is preliminary data.</text>
</comment>
<reference evidence="4" key="1">
    <citation type="submission" date="2023-06" db="EMBL/GenBank/DDBJ databases">
        <authorList>
            <person name="Kurt Z."/>
        </authorList>
    </citation>
    <scope>NUCLEOTIDE SEQUENCE</scope>
</reference>